<feature type="region of interest" description="Disordered" evidence="1">
    <location>
        <begin position="1"/>
        <end position="23"/>
    </location>
</feature>
<accession>A0ABV7VIU9</accession>
<evidence type="ECO:0000313" key="2">
    <source>
        <dbReference type="EMBL" id="MFC3677334.1"/>
    </source>
</evidence>
<reference evidence="3" key="1">
    <citation type="journal article" date="2019" name="Int. J. Syst. Evol. Microbiol.">
        <title>The Global Catalogue of Microorganisms (GCM) 10K type strain sequencing project: providing services to taxonomists for standard genome sequencing and annotation.</title>
        <authorList>
            <consortium name="The Broad Institute Genomics Platform"/>
            <consortium name="The Broad Institute Genome Sequencing Center for Infectious Disease"/>
            <person name="Wu L."/>
            <person name="Ma J."/>
        </authorList>
    </citation>
    <scope>NUCLEOTIDE SEQUENCE [LARGE SCALE GENOMIC DNA]</scope>
    <source>
        <strain evidence="3">KCTC 42182</strain>
    </source>
</reference>
<evidence type="ECO:0008006" key="4">
    <source>
        <dbReference type="Google" id="ProtNLM"/>
    </source>
</evidence>
<feature type="compositionally biased region" description="Basic residues" evidence="1">
    <location>
        <begin position="1"/>
        <end position="11"/>
    </location>
</feature>
<sequence length="142" mass="16290">MWRSVVRRTRRTQPDPVLAPSPRDRERVDGIINRISEETLQVFDLLKDGMVKEASFKTVEEGITRHCILSTFEQVRVDAFKDAAGLARHQARRFAEAALEMPEPQQRQFVLSVSLAFERFAKQLQAIEQRALAEKARQAVAE</sequence>
<dbReference type="EMBL" id="JBHRYJ010000004">
    <property type="protein sequence ID" value="MFC3677334.1"/>
    <property type="molecule type" value="Genomic_DNA"/>
</dbReference>
<evidence type="ECO:0000313" key="3">
    <source>
        <dbReference type="Proteomes" id="UP001595711"/>
    </source>
</evidence>
<comment type="caution">
    <text evidence="2">The sequence shown here is derived from an EMBL/GenBank/DDBJ whole genome shotgun (WGS) entry which is preliminary data.</text>
</comment>
<evidence type="ECO:0000256" key="1">
    <source>
        <dbReference type="SAM" id="MobiDB-lite"/>
    </source>
</evidence>
<keyword evidence="3" id="KW-1185">Reference proteome</keyword>
<proteinExistence type="predicted"/>
<protein>
    <recommendedName>
        <fullName evidence="4">Phasin family protein</fullName>
    </recommendedName>
</protein>
<gene>
    <name evidence="2" type="ORF">ACFOOQ_17405</name>
</gene>
<dbReference type="Proteomes" id="UP001595711">
    <property type="component" value="Unassembled WGS sequence"/>
</dbReference>
<dbReference type="RefSeq" id="WP_379728873.1">
    <property type="nucleotide sequence ID" value="NZ_JBHRYJ010000004.1"/>
</dbReference>
<name>A0ABV7VIU9_9PROT</name>
<organism evidence="2 3">
    <name type="scientific">Ferrovibrio xuzhouensis</name>
    <dbReference type="NCBI Taxonomy" id="1576914"/>
    <lineage>
        <taxon>Bacteria</taxon>
        <taxon>Pseudomonadati</taxon>
        <taxon>Pseudomonadota</taxon>
        <taxon>Alphaproteobacteria</taxon>
        <taxon>Rhodospirillales</taxon>
        <taxon>Rhodospirillaceae</taxon>
        <taxon>Ferrovibrio</taxon>
    </lineage>
</organism>